<dbReference type="InterPro" id="IPR003653">
    <property type="entry name" value="Peptidase_C48_C"/>
</dbReference>
<feature type="domain" description="Ubiquitin-like protease family profile" evidence="5">
    <location>
        <begin position="170"/>
        <end position="335"/>
    </location>
</feature>
<evidence type="ECO:0000313" key="7">
    <source>
        <dbReference type="Proteomes" id="UP001218218"/>
    </source>
</evidence>
<dbReference type="PROSITE" id="PS50600">
    <property type="entry name" value="ULP_PROTEASE"/>
    <property type="match status" value="1"/>
</dbReference>
<reference evidence="6" key="1">
    <citation type="submission" date="2023-03" db="EMBL/GenBank/DDBJ databases">
        <title>Massive genome expansion in bonnet fungi (Mycena s.s.) driven by repeated elements and novel gene families across ecological guilds.</title>
        <authorList>
            <consortium name="Lawrence Berkeley National Laboratory"/>
            <person name="Harder C.B."/>
            <person name="Miyauchi S."/>
            <person name="Viragh M."/>
            <person name="Kuo A."/>
            <person name="Thoen E."/>
            <person name="Andreopoulos B."/>
            <person name="Lu D."/>
            <person name="Skrede I."/>
            <person name="Drula E."/>
            <person name="Henrissat B."/>
            <person name="Morin E."/>
            <person name="Kohler A."/>
            <person name="Barry K."/>
            <person name="LaButti K."/>
            <person name="Morin E."/>
            <person name="Salamov A."/>
            <person name="Lipzen A."/>
            <person name="Mereny Z."/>
            <person name="Hegedus B."/>
            <person name="Baldrian P."/>
            <person name="Stursova M."/>
            <person name="Weitz H."/>
            <person name="Taylor A."/>
            <person name="Grigoriev I.V."/>
            <person name="Nagy L.G."/>
            <person name="Martin F."/>
            <person name="Kauserud H."/>
        </authorList>
    </citation>
    <scope>NUCLEOTIDE SEQUENCE</scope>
    <source>
        <strain evidence="6">CBHHK002</strain>
    </source>
</reference>
<evidence type="ECO:0000256" key="2">
    <source>
        <dbReference type="ARBA" id="ARBA00022670"/>
    </source>
</evidence>
<dbReference type="Gene3D" id="3.40.395.10">
    <property type="entry name" value="Adenoviral Proteinase, Chain A"/>
    <property type="match status" value="1"/>
</dbReference>
<evidence type="ECO:0000259" key="5">
    <source>
        <dbReference type="PROSITE" id="PS50600"/>
    </source>
</evidence>
<dbReference type="GO" id="GO:0019783">
    <property type="term" value="F:ubiquitin-like protein peptidase activity"/>
    <property type="evidence" value="ECO:0007669"/>
    <property type="project" value="UniProtKB-ARBA"/>
</dbReference>
<dbReference type="GO" id="GO:0008234">
    <property type="term" value="F:cysteine-type peptidase activity"/>
    <property type="evidence" value="ECO:0007669"/>
    <property type="project" value="InterPro"/>
</dbReference>
<feature type="compositionally biased region" description="Acidic residues" evidence="4">
    <location>
        <begin position="410"/>
        <end position="424"/>
    </location>
</feature>
<feature type="compositionally biased region" description="Pro residues" evidence="4">
    <location>
        <begin position="441"/>
        <end position="453"/>
    </location>
</feature>
<accession>A0AAD7AJL3</accession>
<protein>
    <recommendedName>
        <fullName evidence="5">Ubiquitin-like protease family profile domain-containing protein</fullName>
    </recommendedName>
</protein>
<evidence type="ECO:0000256" key="3">
    <source>
        <dbReference type="ARBA" id="ARBA00022801"/>
    </source>
</evidence>
<evidence type="ECO:0000256" key="4">
    <source>
        <dbReference type="SAM" id="MobiDB-lite"/>
    </source>
</evidence>
<organism evidence="6 7">
    <name type="scientific">Mycena albidolilacea</name>
    <dbReference type="NCBI Taxonomy" id="1033008"/>
    <lineage>
        <taxon>Eukaryota</taxon>
        <taxon>Fungi</taxon>
        <taxon>Dikarya</taxon>
        <taxon>Basidiomycota</taxon>
        <taxon>Agaricomycotina</taxon>
        <taxon>Agaricomycetes</taxon>
        <taxon>Agaricomycetidae</taxon>
        <taxon>Agaricales</taxon>
        <taxon>Marasmiineae</taxon>
        <taxon>Mycenaceae</taxon>
        <taxon>Mycena</taxon>
    </lineage>
</organism>
<feature type="region of interest" description="Disordered" evidence="4">
    <location>
        <begin position="570"/>
        <end position="610"/>
    </location>
</feature>
<evidence type="ECO:0000256" key="1">
    <source>
        <dbReference type="ARBA" id="ARBA00005234"/>
    </source>
</evidence>
<name>A0AAD7AJL3_9AGAR</name>
<gene>
    <name evidence="6" type="ORF">DFH08DRAFT_1031335</name>
</gene>
<comment type="caution">
    <text evidence="6">The sequence shown here is derived from an EMBL/GenBank/DDBJ whole genome shotgun (WGS) entry which is preliminary data.</text>
</comment>
<dbReference type="SUPFAM" id="SSF54001">
    <property type="entry name" value="Cysteine proteinases"/>
    <property type="match status" value="1"/>
</dbReference>
<feature type="compositionally biased region" description="Basic and acidic residues" evidence="4">
    <location>
        <begin position="461"/>
        <end position="478"/>
    </location>
</feature>
<keyword evidence="7" id="KW-1185">Reference proteome</keyword>
<feature type="region of interest" description="Disordered" evidence="4">
    <location>
        <begin position="387"/>
        <end position="506"/>
    </location>
</feature>
<dbReference type="EMBL" id="JARIHO010000005">
    <property type="protein sequence ID" value="KAJ7360931.1"/>
    <property type="molecule type" value="Genomic_DNA"/>
</dbReference>
<proteinExistence type="inferred from homology"/>
<keyword evidence="2" id="KW-0645">Protease</keyword>
<comment type="similarity">
    <text evidence="1">Belongs to the peptidase C48 family.</text>
</comment>
<evidence type="ECO:0000313" key="6">
    <source>
        <dbReference type="EMBL" id="KAJ7360931.1"/>
    </source>
</evidence>
<sequence length="677" mass="75658">MSGLPNVLKIPDGPEKLSIPAGDLPVSALIKLELPPQCTSSIFMHPTDYLSELAPTITTFNATEIVALPSHIVKALGHAILLDPELQSIVLVHSPAQGGMDVRYPLWLATIWSSMERVREARTLWRPAVQQVTERIKKSTTSESAAQHVCAAIEALDMLPWDGSVKGFHAGGTVDDLARWFTKDWLRSDHEDQMLEILASDLGLTDSSTLSIRNSFFVKSLAQGYDAPDAYRTGEKNPWLWKIGQALATKDRTRLGTIANKNENHWVALAIDCEKESVGYGDGFGDKPSKLLRKHLDWWIREHLGTTFTWGDLPVAKQNDPYSCGILGYFDLAHWCDSKRFPLPKCTAASMADERLKMFLRIVERHKAETQGFASEARDYEFTFAHPRETAGSQDEGSDVEVAPTGSEYSDSEQDQGLESDNESETPSAPLSPSPQKTLPLKPPAPLQPPPSSSPSSVHSHSSEDKYPLHVAVEHERATTPTVPKRTHSERVSNTPHVSPEKKKLKEKLKSATSKAMERLNNGSPSKLPALFRMLGWAKPKILTQKEKEDIFVAEAEERRELAEVRAKEARLEKQAKDERRKEWQNDRKRRSHANKRLAEEAENPGGKKRRKIVITRNNIFSAATTWDRLSVDICLSSVEKRMFNMAFDISAADLKSWERARQAEQSGLGDTELSAL</sequence>
<dbReference type="Proteomes" id="UP001218218">
    <property type="component" value="Unassembled WGS sequence"/>
</dbReference>
<dbReference type="InterPro" id="IPR038765">
    <property type="entry name" value="Papain-like_cys_pep_sf"/>
</dbReference>
<keyword evidence="3" id="KW-0378">Hydrolase</keyword>
<dbReference type="GO" id="GO:0006508">
    <property type="term" value="P:proteolysis"/>
    <property type="evidence" value="ECO:0007669"/>
    <property type="project" value="UniProtKB-KW"/>
</dbReference>
<feature type="compositionally biased region" description="Basic and acidic residues" evidence="4">
    <location>
        <begin position="570"/>
        <end position="587"/>
    </location>
</feature>
<dbReference type="AlphaFoldDB" id="A0AAD7AJL3"/>
<feature type="compositionally biased region" description="Polar residues" evidence="4">
    <location>
        <begin position="425"/>
        <end position="437"/>
    </location>
</feature>